<organism evidence="1 2">
    <name type="scientific">Paramecium octaurelia</name>
    <dbReference type="NCBI Taxonomy" id="43137"/>
    <lineage>
        <taxon>Eukaryota</taxon>
        <taxon>Sar</taxon>
        <taxon>Alveolata</taxon>
        <taxon>Ciliophora</taxon>
        <taxon>Intramacronucleata</taxon>
        <taxon>Oligohymenophorea</taxon>
        <taxon>Peniculida</taxon>
        <taxon>Parameciidae</taxon>
        <taxon>Paramecium</taxon>
    </lineage>
</organism>
<sequence length="63" mass="7689">MELKNIHDYNQCISQNQMLIILCHTDFCEYENHSELCEEIFEQQCQIQQRYKFDKKVCKNGQN</sequence>
<proteinExistence type="predicted"/>
<evidence type="ECO:0000313" key="1">
    <source>
        <dbReference type="EMBL" id="CAD8187215.1"/>
    </source>
</evidence>
<keyword evidence="2" id="KW-1185">Reference proteome</keyword>
<comment type="caution">
    <text evidence="1">The sequence shown here is derived from an EMBL/GenBank/DDBJ whole genome shotgun (WGS) entry which is preliminary data.</text>
</comment>
<evidence type="ECO:0000313" key="2">
    <source>
        <dbReference type="Proteomes" id="UP000683925"/>
    </source>
</evidence>
<name>A0A8S1WEW4_PAROT</name>
<protein>
    <submittedName>
        <fullName evidence="1">Uncharacterized protein</fullName>
    </submittedName>
</protein>
<dbReference type="EMBL" id="CAJJDP010000088">
    <property type="protein sequence ID" value="CAD8187215.1"/>
    <property type="molecule type" value="Genomic_DNA"/>
</dbReference>
<gene>
    <name evidence="1" type="ORF">POCTA_138.1.T0890169</name>
</gene>
<accession>A0A8S1WEW4</accession>
<dbReference type="AlphaFoldDB" id="A0A8S1WEW4"/>
<dbReference type="Proteomes" id="UP000683925">
    <property type="component" value="Unassembled WGS sequence"/>
</dbReference>
<reference evidence="1" key="1">
    <citation type="submission" date="2021-01" db="EMBL/GenBank/DDBJ databases">
        <authorList>
            <consortium name="Genoscope - CEA"/>
            <person name="William W."/>
        </authorList>
    </citation>
    <scope>NUCLEOTIDE SEQUENCE</scope>
</reference>